<keyword evidence="1" id="KW-1133">Transmembrane helix</keyword>
<keyword evidence="3" id="KW-1185">Reference proteome</keyword>
<feature type="transmembrane region" description="Helical" evidence="1">
    <location>
        <begin position="50"/>
        <end position="75"/>
    </location>
</feature>
<name>A0ABP9PYT6_9ACTN</name>
<dbReference type="EMBL" id="BAABKG010000004">
    <property type="protein sequence ID" value="GAA5152459.1"/>
    <property type="molecule type" value="Genomic_DNA"/>
</dbReference>
<feature type="transmembrane region" description="Helical" evidence="1">
    <location>
        <begin position="211"/>
        <end position="233"/>
    </location>
</feature>
<feature type="transmembrane region" description="Helical" evidence="1">
    <location>
        <begin position="177"/>
        <end position="199"/>
    </location>
</feature>
<evidence type="ECO:0000256" key="1">
    <source>
        <dbReference type="SAM" id="Phobius"/>
    </source>
</evidence>
<reference evidence="3" key="1">
    <citation type="journal article" date="2019" name="Int. J. Syst. Evol. Microbiol.">
        <title>The Global Catalogue of Microorganisms (GCM) 10K type strain sequencing project: providing services to taxonomists for standard genome sequencing and annotation.</title>
        <authorList>
            <consortium name="The Broad Institute Genomics Platform"/>
            <consortium name="The Broad Institute Genome Sequencing Center for Infectious Disease"/>
            <person name="Wu L."/>
            <person name="Ma J."/>
        </authorList>
    </citation>
    <scope>NUCLEOTIDE SEQUENCE [LARGE SCALE GENOMIC DNA]</scope>
    <source>
        <strain evidence="3">JCM 18459</strain>
    </source>
</reference>
<dbReference type="InterPro" id="IPR025238">
    <property type="entry name" value="DUF4184"/>
</dbReference>
<protein>
    <submittedName>
        <fullName evidence="2">DUF4184 family protein</fullName>
    </submittedName>
</protein>
<sequence>MPVTFAHPAAVLLLRWTPLPLAAMVVGSMAPDLPLFLRWQAGYRVTHDPLGVVTVDVLVGLALLLAWTTCLRGALLDVSPQWVRARVDPQHRLSPTAWALAPLGLALGAATHVVWDAFTHRNRWGTRSVDWLVAEHAGMAGHRWAQYGSGVVGLTVLGVVVWLTLRGRRPHEPAPRLLPEWTSSALVGLAVVGGLVGAVRHLDTDPWHVGMFAVIGAGQLTAVGLAVAGAAWWTASRRVGSAVG</sequence>
<feature type="transmembrane region" description="Helical" evidence="1">
    <location>
        <begin position="144"/>
        <end position="165"/>
    </location>
</feature>
<keyword evidence="1" id="KW-0812">Transmembrane</keyword>
<proteinExistence type="predicted"/>
<dbReference type="Pfam" id="PF13803">
    <property type="entry name" value="DUF4184"/>
    <property type="match status" value="1"/>
</dbReference>
<feature type="transmembrane region" description="Helical" evidence="1">
    <location>
        <begin position="96"/>
        <end position="115"/>
    </location>
</feature>
<accession>A0ABP9PYT6</accession>
<gene>
    <name evidence="2" type="ORF">GCM10023340_32800</name>
</gene>
<comment type="caution">
    <text evidence="2">The sequence shown here is derived from an EMBL/GenBank/DDBJ whole genome shotgun (WGS) entry which is preliminary data.</text>
</comment>
<evidence type="ECO:0000313" key="3">
    <source>
        <dbReference type="Proteomes" id="UP001500221"/>
    </source>
</evidence>
<feature type="transmembrane region" description="Helical" evidence="1">
    <location>
        <begin position="12"/>
        <end position="30"/>
    </location>
</feature>
<evidence type="ECO:0000313" key="2">
    <source>
        <dbReference type="EMBL" id="GAA5152459.1"/>
    </source>
</evidence>
<dbReference type="Proteomes" id="UP001500221">
    <property type="component" value="Unassembled WGS sequence"/>
</dbReference>
<organism evidence="2 3">
    <name type="scientific">Nocardioides marinquilinus</name>
    <dbReference type="NCBI Taxonomy" id="1210400"/>
    <lineage>
        <taxon>Bacteria</taxon>
        <taxon>Bacillati</taxon>
        <taxon>Actinomycetota</taxon>
        <taxon>Actinomycetes</taxon>
        <taxon>Propionibacteriales</taxon>
        <taxon>Nocardioidaceae</taxon>
        <taxon>Nocardioides</taxon>
    </lineage>
</organism>
<keyword evidence="1" id="KW-0472">Membrane</keyword>
<dbReference type="RefSeq" id="WP_345460938.1">
    <property type="nucleotide sequence ID" value="NZ_BAABKG010000004.1"/>
</dbReference>